<sequence>MDKATIDGDFGHFAKVLMDVDMSVLLPSSVILERGELHSSFILIKYEYLPSFCSVCSSIGHLPSSCRRNNPKVPVASAEKSPQPMAGGSVEEPIFQLVHPRSSKMVYPPVDKPV</sequence>
<organism evidence="1 2">
    <name type="scientific">Acer saccharum</name>
    <name type="common">Sugar maple</name>
    <dbReference type="NCBI Taxonomy" id="4024"/>
    <lineage>
        <taxon>Eukaryota</taxon>
        <taxon>Viridiplantae</taxon>
        <taxon>Streptophyta</taxon>
        <taxon>Embryophyta</taxon>
        <taxon>Tracheophyta</taxon>
        <taxon>Spermatophyta</taxon>
        <taxon>Magnoliopsida</taxon>
        <taxon>eudicotyledons</taxon>
        <taxon>Gunneridae</taxon>
        <taxon>Pentapetalae</taxon>
        <taxon>rosids</taxon>
        <taxon>malvids</taxon>
        <taxon>Sapindales</taxon>
        <taxon>Sapindaceae</taxon>
        <taxon>Hippocastanoideae</taxon>
        <taxon>Acereae</taxon>
        <taxon>Acer</taxon>
    </lineage>
</organism>
<dbReference type="PANTHER" id="PTHR31286:SF60">
    <property type="entry name" value="PROTEIN, PUTATIVE-RELATED"/>
    <property type="match status" value="1"/>
</dbReference>
<dbReference type="InterPro" id="IPR040256">
    <property type="entry name" value="At4g02000-like"/>
</dbReference>
<dbReference type="AlphaFoldDB" id="A0AA39SF53"/>
<dbReference type="PANTHER" id="PTHR31286">
    <property type="entry name" value="GLYCINE-RICH CELL WALL STRUCTURAL PROTEIN 1.8-LIKE"/>
    <property type="match status" value="1"/>
</dbReference>
<proteinExistence type="predicted"/>
<dbReference type="EMBL" id="JAUESC010000381">
    <property type="protein sequence ID" value="KAK0590494.1"/>
    <property type="molecule type" value="Genomic_DNA"/>
</dbReference>
<accession>A0AA39SF53</accession>
<dbReference type="Proteomes" id="UP001168877">
    <property type="component" value="Unassembled WGS sequence"/>
</dbReference>
<comment type="caution">
    <text evidence="1">The sequence shown here is derived from an EMBL/GenBank/DDBJ whole genome shotgun (WGS) entry which is preliminary data.</text>
</comment>
<gene>
    <name evidence="1" type="ORF">LWI29_027971</name>
</gene>
<name>A0AA39SF53_ACESA</name>
<evidence type="ECO:0000313" key="1">
    <source>
        <dbReference type="EMBL" id="KAK0590494.1"/>
    </source>
</evidence>
<evidence type="ECO:0008006" key="3">
    <source>
        <dbReference type="Google" id="ProtNLM"/>
    </source>
</evidence>
<keyword evidence="2" id="KW-1185">Reference proteome</keyword>
<reference evidence="1" key="2">
    <citation type="submission" date="2023-06" db="EMBL/GenBank/DDBJ databases">
        <authorList>
            <person name="Swenson N.G."/>
            <person name="Wegrzyn J.L."/>
            <person name="Mcevoy S.L."/>
        </authorList>
    </citation>
    <scope>NUCLEOTIDE SEQUENCE</scope>
    <source>
        <strain evidence="1">NS2018</strain>
        <tissue evidence="1">Leaf</tissue>
    </source>
</reference>
<protein>
    <recommendedName>
        <fullName evidence="3">Zinc knuckle CX2CX4HX4C domain-containing protein</fullName>
    </recommendedName>
</protein>
<evidence type="ECO:0000313" key="2">
    <source>
        <dbReference type="Proteomes" id="UP001168877"/>
    </source>
</evidence>
<reference evidence="1" key="1">
    <citation type="journal article" date="2022" name="Plant J.">
        <title>Strategies of tolerance reflected in two North American maple genomes.</title>
        <authorList>
            <person name="McEvoy S.L."/>
            <person name="Sezen U.U."/>
            <person name="Trouern-Trend A."/>
            <person name="McMahon S.M."/>
            <person name="Schaberg P.G."/>
            <person name="Yang J."/>
            <person name="Wegrzyn J.L."/>
            <person name="Swenson N.G."/>
        </authorList>
    </citation>
    <scope>NUCLEOTIDE SEQUENCE</scope>
    <source>
        <strain evidence="1">NS2018</strain>
    </source>
</reference>